<feature type="transmembrane region" description="Helical" evidence="1">
    <location>
        <begin position="153"/>
        <end position="186"/>
    </location>
</feature>
<name>A0A430FIU7_9BIFI</name>
<keyword evidence="3" id="KW-1185">Reference proteome</keyword>
<evidence type="ECO:0000313" key="3">
    <source>
        <dbReference type="Proteomes" id="UP000287533"/>
    </source>
</evidence>
<gene>
    <name evidence="2" type="ORF">D2E25_1396</name>
</gene>
<proteinExistence type="predicted"/>
<protein>
    <submittedName>
        <fullName evidence="2">Uncharacterized protein</fullName>
    </submittedName>
</protein>
<comment type="caution">
    <text evidence="2">The sequence shown here is derived from an EMBL/GenBank/DDBJ whole genome shotgun (WGS) entry which is preliminary data.</text>
</comment>
<reference evidence="2 3" key="1">
    <citation type="submission" date="2018-09" db="EMBL/GenBank/DDBJ databases">
        <title>Characterization of the phylogenetic diversity of five novel species belonging to the genus Bifidobacterium.</title>
        <authorList>
            <person name="Lugli G.A."/>
            <person name="Duranti S."/>
            <person name="Milani C."/>
        </authorList>
    </citation>
    <scope>NUCLEOTIDE SEQUENCE [LARGE SCALE GENOMIC DNA]</scope>
    <source>
        <strain evidence="2 3">2034B</strain>
    </source>
</reference>
<dbReference type="AlphaFoldDB" id="A0A430FIU7"/>
<evidence type="ECO:0000313" key="2">
    <source>
        <dbReference type="EMBL" id="RSX52825.1"/>
    </source>
</evidence>
<sequence length="278" mass="30375">MGVHTCERNEASRIRIRRLFELETVCNAFMSRLQCSGNGTDCNISDVVMPNSNGRPKRFATAVQRSMVSSRRSSSPADIPADVPIGMSVITSNFPLMNPTVSGDAAIHQSLIPQKGMPFSSAGWRSFAACALRIMLVARALRTMLVARAPYTLHLYPALCPMPCALLCSALYALCPVSAILLILAIRGTQLQRQPISLFFKTAEFQRFPITTNADQTPEHTQTVPRILKIAIFHDTGHACICRTCTCHACTTGQGAGYGGLHDDYGINRRIRTGQSQC</sequence>
<keyword evidence="1" id="KW-0472">Membrane</keyword>
<dbReference type="Proteomes" id="UP000287533">
    <property type="component" value="Unassembled WGS sequence"/>
</dbReference>
<evidence type="ECO:0000256" key="1">
    <source>
        <dbReference type="SAM" id="Phobius"/>
    </source>
</evidence>
<organism evidence="2 3">
    <name type="scientific">Bifidobacterium goeldii</name>
    <dbReference type="NCBI Taxonomy" id="2306975"/>
    <lineage>
        <taxon>Bacteria</taxon>
        <taxon>Bacillati</taxon>
        <taxon>Actinomycetota</taxon>
        <taxon>Actinomycetes</taxon>
        <taxon>Bifidobacteriales</taxon>
        <taxon>Bifidobacteriaceae</taxon>
        <taxon>Bifidobacterium</taxon>
    </lineage>
</organism>
<accession>A0A430FIU7</accession>
<dbReference type="EMBL" id="QXGL01000004">
    <property type="protein sequence ID" value="RSX52825.1"/>
    <property type="molecule type" value="Genomic_DNA"/>
</dbReference>
<keyword evidence="1" id="KW-0812">Transmembrane</keyword>
<keyword evidence="1" id="KW-1133">Transmembrane helix</keyword>